<dbReference type="GO" id="GO:0010820">
    <property type="term" value="P:positive regulation of T cell chemotaxis"/>
    <property type="evidence" value="ECO:0007669"/>
    <property type="project" value="TreeGrafter"/>
</dbReference>
<dbReference type="SMART" id="SM00220">
    <property type="entry name" value="S_TKc"/>
    <property type="match status" value="1"/>
</dbReference>
<evidence type="ECO:0000256" key="1">
    <source>
        <dbReference type="ARBA" id="ARBA00004496"/>
    </source>
</evidence>
<proteinExistence type="inferred from homology"/>
<dbReference type="Pfam" id="PF00069">
    <property type="entry name" value="Pkinase"/>
    <property type="match status" value="1"/>
</dbReference>
<comment type="catalytic activity">
    <reaction evidence="12">
        <text>L-threonyl-[protein] + ATP = O-phospho-L-threonyl-[protein] + ADP + H(+)</text>
        <dbReference type="Rhea" id="RHEA:46608"/>
        <dbReference type="Rhea" id="RHEA-COMP:11060"/>
        <dbReference type="Rhea" id="RHEA-COMP:11605"/>
        <dbReference type="ChEBI" id="CHEBI:15378"/>
        <dbReference type="ChEBI" id="CHEBI:30013"/>
        <dbReference type="ChEBI" id="CHEBI:30616"/>
        <dbReference type="ChEBI" id="CHEBI:61977"/>
        <dbReference type="ChEBI" id="CHEBI:456216"/>
        <dbReference type="EC" id="2.7.11.1"/>
    </reaction>
</comment>
<dbReference type="Gene3D" id="3.30.200.20">
    <property type="entry name" value="Phosphorylase Kinase, domain 1"/>
    <property type="match status" value="1"/>
</dbReference>
<evidence type="ECO:0000256" key="10">
    <source>
        <dbReference type="ARBA" id="ARBA00022840"/>
    </source>
</evidence>
<reference evidence="16" key="2">
    <citation type="submission" date="2025-09" db="UniProtKB">
        <authorList>
            <consortium name="Ensembl"/>
        </authorList>
    </citation>
    <scope>IDENTIFICATION</scope>
</reference>
<dbReference type="CDD" id="cd06610">
    <property type="entry name" value="STKc_OSR1_SPAK"/>
    <property type="match status" value="1"/>
</dbReference>
<dbReference type="InterPro" id="IPR017441">
    <property type="entry name" value="Protein_kinase_ATP_BS"/>
</dbReference>
<evidence type="ECO:0000256" key="14">
    <source>
        <dbReference type="PROSITE-ProRule" id="PRU10141"/>
    </source>
</evidence>
<sequence>MADEQSTQSWSINRDDYELNEVIGSGATAVVQAAYCKPRKEKVAIKRINLEKCQTSMDELLKEIQAMSQCHHPNIVSYYTSFVVKDELWLVMKLLSGGSVLDIIKHIISRGEHKNGVLDEASIATMLKEVLEGLEYLHKNGQIHRDLKAGNILLGDDGSVQIADFGVSAFLAAGGDMTRTKVRKTFVGTPCWMAPEVMEQVRGYDFKADIWSFGITAIELATGAAPYHKYPPMKVLMLTLQNDPPCLETGVADKEMVKKYGKSFRKMISLCLQKDPEKRPTAAELLKHKFFTKAKNNEYLQEKLLMKGPTISDRSKKVRRVPGSSGRLHKTEDGGWEWSDDELDVESEEGKAAVAALRVRTCMPPTPTGCFSVVWAAHGVHELLHIATFSLDSASSSVPISLVLRLRNSKKELNDIRFEFMRGRDSADGVSQELVSAGLVDGRDLVIVAANLQKIVDDPQSNKNVTFKLASGVEESEIPDDIKLIGFAQLSIS</sequence>
<evidence type="ECO:0000256" key="4">
    <source>
        <dbReference type="ARBA" id="ARBA00022490"/>
    </source>
</evidence>
<dbReference type="PROSITE" id="PS50011">
    <property type="entry name" value="PROTEIN_KINASE_DOM"/>
    <property type="match status" value="1"/>
</dbReference>
<keyword evidence="10 14" id="KW-0067">ATP-binding</keyword>
<keyword evidence="7" id="KW-0808">Transferase</keyword>
<dbReference type="OMA" id="FAHENIA"/>
<protein>
    <recommendedName>
        <fullName evidence="3">non-specific serine/threonine protein kinase</fullName>
        <ecNumber evidence="3">2.7.11.1</ecNumber>
    </recommendedName>
</protein>
<keyword evidence="11" id="KW-0007">Acetylation</keyword>
<dbReference type="PROSITE" id="PS00107">
    <property type="entry name" value="PROTEIN_KINASE_ATP"/>
    <property type="match status" value="1"/>
</dbReference>
<feature type="binding site" evidence="14">
    <location>
        <position position="46"/>
    </location>
    <ligand>
        <name>ATP</name>
        <dbReference type="ChEBI" id="CHEBI:30616"/>
    </ligand>
</feature>
<comment type="subcellular location">
    <subcellularLocation>
        <location evidence="1">Cytoplasm</location>
    </subcellularLocation>
</comment>
<evidence type="ECO:0000256" key="6">
    <source>
        <dbReference type="ARBA" id="ARBA00022553"/>
    </source>
</evidence>
<evidence type="ECO:0000256" key="2">
    <source>
        <dbReference type="ARBA" id="ARBA00008874"/>
    </source>
</evidence>
<evidence type="ECO:0000259" key="15">
    <source>
        <dbReference type="PROSITE" id="PS50011"/>
    </source>
</evidence>
<evidence type="ECO:0000256" key="3">
    <source>
        <dbReference type="ARBA" id="ARBA00012513"/>
    </source>
</evidence>
<dbReference type="InterPro" id="IPR024678">
    <property type="entry name" value="Kinase_OSR1/WNK_CCT"/>
</dbReference>
<evidence type="ECO:0000313" key="17">
    <source>
        <dbReference type="Proteomes" id="UP000265020"/>
    </source>
</evidence>
<organism evidence="16 17">
    <name type="scientific">Cyprinodon variegatus</name>
    <name type="common">Sheepshead minnow</name>
    <dbReference type="NCBI Taxonomy" id="28743"/>
    <lineage>
        <taxon>Eukaryota</taxon>
        <taxon>Metazoa</taxon>
        <taxon>Chordata</taxon>
        <taxon>Craniata</taxon>
        <taxon>Vertebrata</taxon>
        <taxon>Euteleostomi</taxon>
        <taxon>Actinopterygii</taxon>
        <taxon>Neopterygii</taxon>
        <taxon>Teleostei</taxon>
        <taxon>Neoteleostei</taxon>
        <taxon>Acanthomorphata</taxon>
        <taxon>Ovalentaria</taxon>
        <taxon>Atherinomorphae</taxon>
        <taxon>Cyprinodontiformes</taxon>
        <taxon>Cyprinodontidae</taxon>
        <taxon>Cyprinodon</taxon>
    </lineage>
</organism>
<keyword evidence="6" id="KW-0597">Phosphoprotein</keyword>
<dbReference type="Pfam" id="PF12202">
    <property type="entry name" value="OSR1_C"/>
    <property type="match status" value="1"/>
</dbReference>
<dbReference type="FunFam" id="3.10.20.90:FF:000043">
    <property type="entry name" value="serine/threonine-protein kinase OSR1 isoform X1"/>
    <property type="match status" value="1"/>
</dbReference>
<dbReference type="Ensembl" id="ENSCVAT00000030471.1">
    <property type="protein sequence ID" value="ENSCVAP00000012763.1"/>
    <property type="gene ID" value="ENSCVAG00000015282.1"/>
</dbReference>
<dbReference type="PANTHER" id="PTHR48012:SF33">
    <property type="entry name" value="NON-SPECIFIC SERINE_THREONINE PROTEIN KINASE"/>
    <property type="match status" value="1"/>
</dbReference>
<dbReference type="InterPro" id="IPR050629">
    <property type="entry name" value="STE20/SPS1-PAK"/>
</dbReference>
<dbReference type="FunFam" id="1.10.510.10:FF:000068">
    <property type="entry name" value="STE20/SPS1-related proline-alanine-rich protein kinase"/>
    <property type="match status" value="1"/>
</dbReference>
<name>A0A3Q2D2X8_CYPVA</name>
<keyword evidence="4" id="KW-0963">Cytoplasm</keyword>
<keyword evidence="9" id="KW-0418">Kinase</keyword>
<evidence type="ECO:0000313" key="16">
    <source>
        <dbReference type="Ensembl" id="ENSCVAP00000012763.1"/>
    </source>
</evidence>
<dbReference type="Gene3D" id="3.10.20.90">
    <property type="entry name" value="Phosphatidylinositol 3-kinase Catalytic Subunit, Chain A, domain 1"/>
    <property type="match status" value="1"/>
</dbReference>
<dbReference type="GO" id="GO:0005829">
    <property type="term" value="C:cytosol"/>
    <property type="evidence" value="ECO:0007669"/>
    <property type="project" value="TreeGrafter"/>
</dbReference>
<dbReference type="InterPro" id="IPR000719">
    <property type="entry name" value="Prot_kinase_dom"/>
</dbReference>
<keyword evidence="5" id="KW-0723">Serine/threonine-protein kinase</keyword>
<keyword evidence="8 14" id="KW-0547">Nucleotide-binding</keyword>
<dbReference type="GO" id="GO:0035556">
    <property type="term" value="P:intracellular signal transduction"/>
    <property type="evidence" value="ECO:0007669"/>
    <property type="project" value="TreeGrafter"/>
</dbReference>
<dbReference type="Gene3D" id="1.10.510.10">
    <property type="entry name" value="Transferase(Phosphotransferase) domain 1"/>
    <property type="match status" value="1"/>
</dbReference>
<dbReference type="GO" id="GO:0005524">
    <property type="term" value="F:ATP binding"/>
    <property type="evidence" value="ECO:0007669"/>
    <property type="project" value="UniProtKB-UniRule"/>
</dbReference>
<dbReference type="Proteomes" id="UP000265020">
    <property type="component" value="Unassembled WGS sequence"/>
</dbReference>
<dbReference type="InterPro" id="IPR011009">
    <property type="entry name" value="Kinase-like_dom_sf"/>
</dbReference>
<evidence type="ECO:0000256" key="5">
    <source>
        <dbReference type="ARBA" id="ARBA00022527"/>
    </source>
</evidence>
<feature type="domain" description="Protein kinase" evidence="15">
    <location>
        <begin position="17"/>
        <end position="291"/>
    </location>
</feature>
<evidence type="ECO:0000256" key="13">
    <source>
        <dbReference type="ARBA" id="ARBA00048679"/>
    </source>
</evidence>
<evidence type="ECO:0000256" key="12">
    <source>
        <dbReference type="ARBA" id="ARBA00047899"/>
    </source>
</evidence>
<accession>A0A3Q2D2X8</accession>
<dbReference type="SUPFAM" id="SSF56112">
    <property type="entry name" value="Protein kinase-like (PK-like)"/>
    <property type="match status" value="1"/>
</dbReference>
<evidence type="ECO:0000256" key="7">
    <source>
        <dbReference type="ARBA" id="ARBA00022679"/>
    </source>
</evidence>
<dbReference type="GeneTree" id="ENSGT00940000154621"/>
<evidence type="ECO:0000256" key="11">
    <source>
        <dbReference type="ARBA" id="ARBA00022990"/>
    </source>
</evidence>
<keyword evidence="17" id="KW-1185">Reference proteome</keyword>
<dbReference type="PANTHER" id="PTHR48012">
    <property type="entry name" value="STERILE20-LIKE KINASE, ISOFORM B-RELATED"/>
    <property type="match status" value="1"/>
</dbReference>
<comment type="catalytic activity">
    <reaction evidence="13">
        <text>L-seryl-[protein] + ATP = O-phospho-L-seryl-[protein] + ADP + H(+)</text>
        <dbReference type="Rhea" id="RHEA:17989"/>
        <dbReference type="Rhea" id="RHEA-COMP:9863"/>
        <dbReference type="Rhea" id="RHEA-COMP:11604"/>
        <dbReference type="ChEBI" id="CHEBI:15378"/>
        <dbReference type="ChEBI" id="CHEBI:29999"/>
        <dbReference type="ChEBI" id="CHEBI:30616"/>
        <dbReference type="ChEBI" id="CHEBI:83421"/>
        <dbReference type="ChEBI" id="CHEBI:456216"/>
        <dbReference type="EC" id="2.7.11.1"/>
    </reaction>
</comment>
<dbReference type="AlphaFoldDB" id="A0A3Q2D2X8"/>
<dbReference type="GO" id="GO:0004674">
    <property type="term" value="F:protein serine/threonine kinase activity"/>
    <property type="evidence" value="ECO:0007669"/>
    <property type="project" value="UniProtKB-KW"/>
</dbReference>
<dbReference type="FunFam" id="3.30.200.20:FF:000114">
    <property type="entry name" value="serine/threonine-protein kinase OSR1 isoform X1"/>
    <property type="match status" value="1"/>
</dbReference>
<dbReference type="EC" id="2.7.11.1" evidence="3"/>
<evidence type="ECO:0000256" key="9">
    <source>
        <dbReference type="ARBA" id="ARBA00022777"/>
    </source>
</evidence>
<evidence type="ECO:0000256" key="8">
    <source>
        <dbReference type="ARBA" id="ARBA00022741"/>
    </source>
</evidence>
<reference evidence="16" key="1">
    <citation type="submission" date="2025-08" db="UniProtKB">
        <authorList>
            <consortium name="Ensembl"/>
        </authorList>
    </citation>
    <scope>IDENTIFICATION</scope>
</reference>
<comment type="similarity">
    <text evidence="2">Belongs to the protein kinase superfamily. STE Ser/Thr protein kinase family. STE20 subfamily.</text>
</comment>